<dbReference type="STRING" id="6186.A0A183L784"/>
<name>A0A183L784_9TREM</name>
<keyword evidence="2" id="KW-1185">Reference proteome</keyword>
<dbReference type="AlphaFoldDB" id="A0A183L784"/>
<reference evidence="1 2" key="2">
    <citation type="submission" date="2018-11" db="EMBL/GenBank/DDBJ databases">
        <authorList>
            <consortium name="Pathogen Informatics"/>
        </authorList>
    </citation>
    <scope>NUCLEOTIDE SEQUENCE [LARGE SCALE GENOMIC DNA]</scope>
    <source>
        <strain evidence="1">Dakar</strain>
        <strain evidence="2">Dakar, Senegal</strain>
    </source>
</reference>
<dbReference type="EMBL" id="UZAK01052781">
    <property type="protein sequence ID" value="VDP81896.1"/>
    <property type="molecule type" value="Genomic_DNA"/>
</dbReference>
<accession>A0A183L784</accession>
<protein>
    <submittedName>
        <fullName evidence="3">SNCAIP</fullName>
    </submittedName>
</protein>
<reference evidence="3" key="1">
    <citation type="submission" date="2016-06" db="UniProtKB">
        <authorList>
            <consortium name="WormBaseParasite"/>
        </authorList>
    </citation>
    <scope>IDENTIFICATION</scope>
</reference>
<gene>
    <name evidence="1" type="ORF">SCUD_LOCUS23204</name>
</gene>
<organism evidence="3">
    <name type="scientific">Schistosoma curassoni</name>
    <dbReference type="NCBI Taxonomy" id="6186"/>
    <lineage>
        <taxon>Eukaryota</taxon>
        <taxon>Metazoa</taxon>
        <taxon>Spiralia</taxon>
        <taxon>Lophotrochozoa</taxon>
        <taxon>Platyhelminthes</taxon>
        <taxon>Trematoda</taxon>
        <taxon>Digenea</taxon>
        <taxon>Strigeidida</taxon>
        <taxon>Schistosomatoidea</taxon>
        <taxon>Schistosomatidae</taxon>
        <taxon>Schistosoma</taxon>
    </lineage>
</organism>
<dbReference type="Proteomes" id="UP000279833">
    <property type="component" value="Unassembled WGS sequence"/>
</dbReference>
<sequence length="145" mass="16264">MSEQGEVEDLALDDFDSEEDVAVGDIETELFNPLNDVGVRFRNYEFGSSLNTQNKITISQLRSLNSLITSEADSDPLQLQKDRSSVEPNHLPDYSDINMVLRSQVYHAFEKPENGLSELSTASNIHANSCNRLVYCNNTIVHKAQ</sequence>
<evidence type="ECO:0000313" key="2">
    <source>
        <dbReference type="Proteomes" id="UP000279833"/>
    </source>
</evidence>
<evidence type="ECO:0000313" key="3">
    <source>
        <dbReference type="WBParaSite" id="SCUD_0002320701-mRNA-1"/>
    </source>
</evidence>
<evidence type="ECO:0000313" key="1">
    <source>
        <dbReference type="EMBL" id="VDP81896.1"/>
    </source>
</evidence>
<proteinExistence type="predicted"/>
<dbReference type="WBParaSite" id="SCUD_0002320701-mRNA-1">
    <property type="protein sequence ID" value="SCUD_0002320701-mRNA-1"/>
    <property type="gene ID" value="SCUD_0002320701"/>
</dbReference>